<name>A0AB94IXZ5_9BACT</name>
<organism evidence="2 3">
    <name type="scientific">Fretibacterium fastidiosum</name>
    <dbReference type="NCBI Taxonomy" id="651822"/>
    <lineage>
        <taxon>Bacteria</taxon>
        <taxon>Thermotogati</taxon>
        <taxon>Synergistota</taxon>
        <taxon>Synergistia</taxon>
        <taxon>Synergistales</taxon>
        <taxon>Aminobacteriaceae</taxon>
        <taxon>Fretibacterium</taxon>
    </lineage>
</organism>
<feature type="transmembrane region" description="Helical" evidence="1">
    <location>
        <begin position="7"/>
        <end position="31"/>
    </location>
</feature>
<keyword evidence="3" id="KW-1185">Reference proteome</keyword>
<keyword evidence="1" id="KW-0472">Membrane</keyword>
<feature type="transmembrane region" description="Helical" evidence="1">
    <location>
        <begin position="64"/>
        <end position="84"/>
    </location>
</feature>
<evidence type="ECO:0008006" key="4">
    <source>
        <dbReference type="Google" id="ProtNLM"/>
    </source>
</evidence>
<accession>A0AB94IXZ5</accession>
<keyword evidence="1" id="KW-0812">Transmembrane</keyword>
<protein>
    <recommendedName>
        <fullName evidence="4">Transmembrane protein</fullName>
    </recommendedName>
</protein>
<reference evidence="3" key="1">
    <citation type="submission" date="2010-03" db="EMBL/GenBank/DDBJ databases">
        <title>The genome sequence of Synergistetes sp. SGP1.</title>
        <authorList>
            <consortium name="metaHIT consortium -- http://www.metahit.eu/"/>
            <person name="Pajon A."/>
            <person name="Turner K."/>
            <person name="Parkhill J."/>
            <person name="Wade W."/>
            <person name="Vartoukian S."/>
        </authorList>
    </citation>
    <scope>NUCLEOTIDE SEQUENCE [LARGE SCALE GENOMIC DNA]</scope>
    <source>
        <strain evidence="3">SGP1</strain>
    </source>
</reference>
<reference evidence="2 3" key="2">
    <citation type="submission" date="2010-03" db="EMBL/GenBank/DDBJ databases">
        <authorList>
            <person name="Pajon A."/>
        </authorList>
    </citation>
    <scope>NUCLEOTIDE SEQUENCE [LARGE SCALE GENOMIC DNA]</scope>
    <source>
        <strain evidence="2 3">SGP1</strain>
    </source>
</reference>
<dbReference type="AlphaFoldDB" id="A0AB94IXZ5"/>
<feature type="transmembrane region" description="Helical" evidence="1">
    <location>
        <begin position="37"/>
        <end position="57"/>
    </location>
</feature>
<dbReference type="Proteomes" id="UP000008957">
    <property type="component" value="Chromosome"/>
</dbReference>
<evidence type="ECO:0000313" key="3">
    <source>
        <dbReference type="Proteomes" id="UP000008957"/>
    </source>
</evidence>
<dbReference type="KEGG" id="sbr:SY1_15800"/>
<dbReference type="EMBL" id="FP929056">
    <property type="protein sequence ID" value="CBL28569.1"/>
    <property type="molecule type" value="Genomic_DNA"/>
</dbReference>
<evidence type="ECO:0000313" key="2">
    <source>
        <dbReference type="EMBL" id="CBL28569.1"/>
    </source>
</evidence>
<evidence type="ECO:0000256" key="1">
    <source>
        <dbReference type="SAM" id="Phobius"/>
    </source>
</evidence>
<gene>
    <name evidence="2" type="ORF">SY1_15800</name>
</gene>
<proteinExistence type="predicted"/>
<sequence length="93" mass="9835">MLRSCSCIDALAAFVAVLAVALFVAAAWWFVALGFGLLAAVLLGALAFCAFGVLVALTAPLWGLALGLLYILVLFLLMPFYHLATCFKTHKAS</sequence>
<keyword evidence="1" id="KW-1133">Transmembrane helix</keyword>